<dbReference type="InterPro" id="IPR042266">
    <property type="entry name" value="PPPDE_sf"/>
</dbReference>
<organism evidence="1 2">
    <name type="scientific">Lasiosphaeria ovina</name>
    <dbReference type="NCBI Taxonomy" id="92902"/>
    <lineage>
        <taxon>Eukaryota</taxon>
        <taxon>Fungi</taxon>
        <taxon>Dikarya</taxon>
        <taxon>Ascomycota</taxon>
        <taxon>Pezizomycotina</taxon>
        <taxon>Sordariomycetes</taxon>
        <taxon>Sordariomycetidae</taxon>
        <taxon>Sordariales</taxon>
        <taxon>Lasiosphaeriaceae</taxon>
        <taxon>Lasiosphaeria</taxon>
    </lineage>
</organism>
<evidence type="ECO:0000313" key="1">
    <source>
        <dbReference type="EMBL" id="KAK3367246.1"/>
    </source>
</evidence>
<dbReference type="AlphaFoldDB" id="A0AAE0K0S6"/>
<name>A0AAE0K0S6_9PEZI</name>
<protein>
    <recommendedName>
        <fullName evidence="3">PPPDE domain-containing protein</fullName>
    </recommendedName>
</protein>
<reference evidence="1" key="2">
    <citation type="submission" date="2023-06" db="EMBL/GenBank/DDBJ databases">
        <authorList>
            <consortium name="Lawrence Berkeley National Laboratory"/>
            <person name="Haridas S."/>
            <person name="Hensen N."/>
            <person name="Bonometti L."/>
            <person name="Westerberg I."/>
            <person name="Brannstrom I.O."/>
            <person name="Guillou S."/>
            <person name="Cros-Aarteil S."/>
            <person name="Calhoun S."/>
            <person name="Kuo A."/>
            <person name="Mondo S."/>
            <person name="Pangilinan J."/>
            <person name="Riley R."/>
            <person name="Labutti K."/>
            <person name="Andreopoulos B."/>
            <person name="Lipzen A."/>
            <person name="Chen C."/>
            <person name="Yanf M."/>
            <person name="Daum C."/>
            <person name="Ng V."/>
            <person name="Clum A."/>
            <person name="Steindorff A."/>
            <person name="Ohm R."/>
            <person name="Martin F."/>
            <person name="Silar P."/>
            <person name="Natvig D."/>
            <person name="Lalanne C."/>
            <person name="Gautier V."/>
            <person name="Ament-Velasquez S.L."/>
            <person name="Kruys A."/>
            <person name="Hutchinson M.I."/>
            <person name="Powell A.J."/>
            <person name="Barry K."/>
            <person name="Miller A.N."/>
            <person name="Grigoriev I.V."/>
            <person name="Debuchy R."/>
            <person name="Gladieux P."/>
            <person name="Thoren M.H."/>
            <person name="Johannesson H."/>
        </authorList>
    </citation>
    <scope>NUCLEOTIDE SEQUENCE</scope>
    <source>
        <strain evidence="1">CBS 958.72</strain>
    </source>
</reference>
<evidence type="ECO:0000313" key="2">
    <source>
        <dbReference type="Proteomes" id="UP001287356"/>
    </source>
</evidence>
<dbReference type="Proteomes" id="UP001287356">
    <property type="component" value="Unassembled WGS sequence"/>
</dbReference>
<reference evidence="1" key="1">
    <citation type="journal article" date="2023" name="Mol. Phylogenet. Evol.">
        <title>Genome-scale phylogeny and comparative genomics of the fungal order Sordariales.</title>
        <authorList>
            <person name="Hensen N."/>
            <person name="Bonometti L."/>
            <person name="Westerberg I."/>
            <person name="Brannstrom I.O."/>
            <person name="Guillou S."/>
            <person name="Cros-Aarteil S."/>
            <person name="Calhoun S."/>
            <person name="Haridas S."/>
            <person name="Kuo A."/>
            <person name="Mondo S."/>
            <person name="Pangilinan J."/>
            <person name="Riley R."/>
            <person name="LaButti K."/>
            <person name="Andreopoulos B."/>
            <person name="Lipzen A."/>
            <person name="Chen C."/>
            <person name="Yan M."/>
            <person name="Daum C."/>
            <person name="Ng V."/>
            <person name="Clum A."/>
            <person name="Steindorff A."/>
            <person name="Ohm R.A."/>
            <person name="Martin F."/>
            <person name="Silar P."/>
            <person name="Natvig D.O."/>
            <person name="Lalanne C."/>
            <person name="Gautier V."/>
            <person name="Ament-Velasquez S.L."/>
            <person name="Kruys A."/>
            <person name="Hutchinson M.I."/>
            <person name="Powell A.J."/>
            <person name="Barry K."/>
            <person name="Miller A.N."/>
            <person name="Grigoriev I.V."/>
            <person name="Debuchy R."/>
            <person name="Gladieux P."/>
            <person name="Hiltunen Thoren M."/>
            <person name="Johannesson H."/>
        </authorList>
    </citation>
    <scope>NUCLEOTIDE SEQUENCE</scope>
    <source>
        <strain evidence="1">CBS 958.72</strain>
    </source>
</reference>
<dbReference type="Gene3D" id="3.90.1720.30">
    <property type="entry name" value="PPPDE domains"/>
    <property type="match status" value="1"/>
</dbReference>
<comment type="caution">
    <text evidence="1">The sequence shown here is derived from an EMBL/GenBank/DDBJ whole genome shotgun (WGS) entry which is preliminary data.</text>
</comment>
<accession>A0AAE0K0S6</accession>
<proteinExistence type="predicted"/>
<keyword evidence="2" id="KW-1185">Reference proteome</keyword>
<dbReference type="EMBL" id="JAULSN010000007">
    <property type="protein sequence ID" value="KAK3367246.1"/>
    <property type="molecule type" value="Genomic_DNA"/>
</dbReference>
<gene>
    <name evidence="1" type="ORF">B0T24DRAFT_682385</name>
</gene>
<sequence>MAPIKRVAPRDIYLRICPIDSVQSLANRLDIDIDIELPFIATSHWAIVVGNRVYDVAKQKTATDGRRFHIGKWTLSEWQKAHPHLIKPPLKLGQTVLADERLSEIADMIWAVFNSGHYNVLRNNCQCFADVFTTVMLAGNGASDPDATISAAEAQTWNAIPRKLLEMDFGGKGGLVGISPAVAQFKGFVRGEARGRRLDQMGDDLRPVLQRAYDKFDADDSRKTARAVSMAAGQLAAAAARNGSCAVM</sequence>
<evidence type="ECO:0008006" key="3">
    <source>
        <dbReference type="Google" id="ProtNLM"/>
    </source>
</evidence>